<accession>A0A411E7K8</accession>
<dbReference type="PROSITE" id="PS51257">
    <property type="entry name" value="PROKAR_LIPOPROTEIN"/>
    <property type="match status" value="1"/>
</dbReference>
<dbReference type="Proteomes" id="UP000290889">
    <property type="component" value="Chromosome"/>
</dbReference>
<dbReference type="KEGG" id="mur:EQY75_03370"/>
<evidence type="ECO:0000313" key="2">
    <source>
        <dbReference type="Proteomes" id="UP000290889"/>
    </source>
</evidence>
<gene>
    <name evidence="1" type="ORF">EQY75_03370</name>
</gene>
<reference evidence="1 2" key="1">
    <citation type="submission" date="2019-01" db="EMBL/GenBank/DDBJ databases">
        <title>Muriicola soli sp. nov., isolated from soil.</title>
        <authorList>
            <person name="Kang H.J."/>
            <person name="Kim S.B."/>
        </authorList>
    </citation>
    <scope>NUCLEOTIDE SEQUENCE [LARGE SCALE GENOMIC DNA]</scope>
    <source>
        <strain evidence="1 2">MMS17-SY002</strain>
    </source>
</reference>
<organism evidence="1 2">
    <name type="scientific">Muriicola soli</name>
    <dbReference type="NCBI Taxonomy" id="2507538"/>
    <lineage>
        <taxon>Bacteria</taxon>
        <taxon>Pseudomonadati</taxon>
        <taxon>Bacteroidota</taxon>
        <taxon>Flavobacteriia</taxon>
        <taxon>Flavobacteriales</taxon>
        <taxon>Flavobacteriaceae</taxon>
        <taxon>Muriicola</taxon>
    </lineage>
</organism>
<dbReference type="EMBL" id="CP035544">
    <property type="protein sequence ID" value="QBA63669.1"/>
    <property type="molecule type" value="Genomic_DNA"/>
</dbReference>
<evidence type="ECO:0000313" key="1">
    <source>
        <dbReference type="EMBL" id="QBA63669.1"/>
    </source>
</evidence>
<proteinExistence type="predicted"/>
<dbReference type="AlphaFoldDB" id="A0A411E7K8"/>
<keyword evidence="2" id="KW-1185">Reference proteome</keyword>
<dbReference type="OrthoDB" id="9878384at2"/>
<dbReference type="RefSeq" id="WP_129602880.1">
    <property type="nucleotide sequence ID" value="NZ_CP035544.1"/>
</dbReference>
<sequence>MKRIYLLLLVIIFLYSCEKDSSSTTNIQRIEGSAISFKKNAIVGGKGGATSYNKASSLQNKNVDSTFFISQFPLVEYRYIQEITFDSIPIYEINQDTQDTLNITYEVNEVSRDTVGFEKGKLWLPLDDRNFSKVYIGISEEQLAVAEFYIGVQMIDSIPVEGNGLLFKALYEYGDVESNGEQISITGDSHPFDSRYYRITNEIPVFNEFGEIVEYKYGIELGSFLLRNFQIGETQELTRSFRLIIASQPDVLPTPEDPSGTEPTNNFKIYSDFDIKFIVKEIWNDRQCWLSGTPECQDLF</sequence>
<protein>
    <submittedName>
        <fullName evidence="1">Uncharacterized protein</fullName>
    </submittedName>
</protein>
<name>A0A411E7K8_9FLAO</name>